<reference evidence="1 3" key="2">
    <citation type="journal article" date="2014" name="BMC Genomics">
        <title>An improved genome release (version Mt4.0) for the model legume Medicago truncatula.</title>
        <authorList>
            <person name="Tang H."/>
            <person name="Krishnakumar V."/>
            <person name="Bidwell S."/>
            <person name="Rosen B."/>
            <person name="Chan A."/>
            <person name="Zhou S."/>
            <person name="Gentzbittel L."/>
            <person name="Childs K.L."/>
            <person name="Yandell M."/>
            <person name="Gundlach H."/>
            <person name="Mayer K.F."/>
            <person name="Schwartz D.C."/>
            <person name="Town C.D."/>
        </authorList>
    </citation>
    <scope>GENOME REANNOTATION</scope>
    <source>
        <strain evidence="2 3">cv. Jemalong A17</strain>
    </source>
</reference>
<accession>G7L8D2</accession>
<evidence type="ECO:0000313" key="1">
    <source>
        <dbReference type="EMBL" id="AET01853.1"/>
    </source>
</evidence>
<reference evidence="1 3" key="1">
    <citation type="journal article" date="2011" name="Nature">
        <title>The Medicago genome provides insight into the evolution of rhizobial symbioses.</title>
        <authorList>
            <person name="Young N.D."/>
            <person name="Debelle F."/>
            <person name="Oldroyd G.E."/>
            <person name="Geurts R."/>
            <person name="Cannon S.B."/>
            <person name="Udvardi M.K."/>
            <person name="Benedito V.A."/>
            <person name="Mayer K.F."/>
            <person name="Gouzy J."/>
            <person name="Schoof H."/>
            <person name="Van de Peer Y."/>
            <person name="Proost S."/>
            <person name="Cook D.R."/>
            <person name="Meyers B.C."/>
            <person name="Spannagl M."/>
            <person name="Cheung F."/>
            <person name="De Mita S."/>
            <person name="Krishnakumar V."/>
            <person name="Gundlach H."/>
            <person name="Zhou S."/>
            <person name="Mudge J."/>
            <person name="Bharti A.K."/>
            <person name="Murray J.D."/>
            <person name="Naoumkina M.A."/>
            <person name="Rosen B."/>
            <person name="Silverstein K.A."/>
            <person name="Tang H."/>
            <person name="Rombauts S."/>
            <person name="Zhao P.X."/>
            <person name="Zhou P."/>
            <person name="Barbe V."/>
            <person name="Bardou P."/>
            <person name="Bechner M."/>
            <person name="Bellec A."/>
            <person name="Berger A."/>
            <person name="Berges H."/>
            <person name="Bidwell S."/>
            <person name="Bisseling T."/>
            <person name="Choisne N."/>
            <person name="Couloux A."/>
            <person name="Denny R."/>
            <person name="Deshpande S."/>
            <person name="Dai X."/>
            <person name="Doyle J.J."/>
            <person name="Dudez A.M."/>
            <person name="Farmer A.D."/>
            <person name="Fouteau S."/>
            <person name="Franken C."/>
            <person name="Gibelin C."/>
            <person name="Gish J."/>
            <person name="Goldstein S."/>
            <person name="Gonzalez A.J."/>
            <person name="Green P.J."/>
            <person name="Hallab A."/>
            <person name="Hartog M."/>
            <person name="Hua A."/>
            <person name="Humphray S.J."/>
            <person name="Jeong D.H."/>
            <person name="Jing Y."/>
            <person name="Jocker A."/>
            <person name="Kenton S.M."/>
            <person name="Kim D.J."/>
            <person name="Klee K."/>
            <person name="Lai H."/>
            <person name="Lang C."/>
            <person name="Lin S."/>
            <person name="Macmil S.L."/>
            <person name="Magdelenat G."/>
            <person name="Matthews L."/>
            <person name="McCorrison J."/>
            <person name="Monaghan E.L."/>
            <person name="Mun J.H."/>
            <person name="Najar F.Z."/>
            <person name="Nicholson C."/>
            <person name="Noirot C."/>
            <person name="O'Bleness M."/>
            <person name="Paule C.R."/>
            <person name="Poulain J."/>
            <person name="Prion F."/>
            <person name="Qin B."/>
            <person name="Qu C."/>
            <person name="Retzel E.F."/>
            <person name="Riddle C."/>
            <person name="Sallet E."/>
            <person name="Samain S."/>
            <person name="Samson N."/>
            <person name="Sanders I."/>
            <person name="Saurat O."/>
            <person name="Scarpelli C."/>
            <person name="Schiex T."/>
            <person name="Segurens B."/>
            <person name="Severin A.J."/>
            <person name="Sherrier D.J."/>
            <person name="Shi R."/>
            <person name="Sims S."/>
            <person name="Singer S.R."/>
            <person name="Sinharoy S."/>
            <person name="Sterck L."/>
            <person name="Viollet A."/>
            <person name="Wang B.B."/>
            <person name="Wang K."/>
            <person name="Wang M."/>
            <person name="Wang X."/>
            <person name="Warfsmann J."/>
            <person name="Weissenbach J."/>
            <person name="White D.D."/>
            <person name="White J.D."/>
            <person name="Wiley G.B."/>
            <person name="Wincker P."/>
            <person name="Xing Y."/>
            <person name="Yang L."/>
            <person name="Yao Z."/>
            <person name="Ying F."/>
            <person name="Zhai J."/>
            <person name="Zhou L."/>
            <person name="Zuber A."/>
            <person name="Denarie J."/>
            <person name="Dixon R.A."/>
            <person name="May G.D."/>
            <person name="Schwartz D.C."/>
            <person name="Rogers J."/>
            <person name="Quetier F."/>
            <person name="Town C.D."/>
            <person name="Roe B.A."/>
        </authorList>
    </citation>
    <scope>NUCLEOTIDE SEQUENCE [LARGE SCALE GENOMIC DNA]</scope>
    <source>
        <strain evidence="1">A17</strain>
        <strain evidence="2 3">cv. Jemalong A17</strain>
    </source>
</reference>
<dbReference type="EnsemblPlants" id="AET01853">
    <property type="protein sequence ID" value="AET01853"/>
    <property type="gene ID" value="MTR_8g022320"/>
</dbReference>
<sequence length="115" mass="13015">MHKALGNGCLTRILPGAKSLAKQVIANNHARALAPGETLWLKHMAWAECRILEFEFGGISFSIWNVVYHRCVDNLRKIIALLVYVLLISVKIVERELTHTCVFLSGNEQKQMEEV</sequence>
<gene>
    <name evidence="1" type="ordered locus">MTR_8g022320</name>
</gene>
<protein>
    <submittedName>
        <fullName evidence="1 2">Uncharacterized protein</fullName>
    </submittedName>
</protein>
<organism evidence="1 3">
    <name type="scientific">Medicago truncatula</name>
    <name type="common">Barrel medic</name>
    <name type="synonym">Medicago tribuloides</name>
    <dbReference type="NCBI Taxonomy" id="3880"/>
    <lineage>
        <taxon>Eukaryota</taxon>
        <taxon>Viridiplantae</taxon>
        <taxon>Streptophyta</taxon>
        <taxon>Embryophyta</taxon>
        <taxon>Tracheophyta</taxon>
        <taxon>Spermatophyta</taxon>
        <taxon>Magnoliopsida</taxon>
        <taxon>eudicotyledons</taxon>
        <taxon>Gunneridae</taxon>
        <taxon>Pentapetalae</taxon>
        <taxon>rosids</taxon>
        <taxon>fabids</taxon>
        <taxon>Fabales</taxon>
        <taxon>Fabaceae</taxon>
        <taxon>Papilionoideae</taxon>
        <taxon>50 kb inversion clade</taxon>
        <taxon>NPAAA clade</taxon>
        <taxon>Hologalegina</taxon>
        <taxon>IRL clade</taxon>
        <taxon>Trifolieae</taxon>
        <taxon>Medicago</taxon>
    </lineage>
</organism>
<evidence type="ECO:0000313" key="2">
    <source>
        <dbReference type="EnsemblPlants" id="AET01853"/>
    </source>
</evidence>
<dbReference type="AlphaFoldDB" id="G7L8D2"/>
<evidence type="ECO:0000313" key="3">
    <source>
        <dbReference type="Proteomes" id="UP000002051"/>
    </source>
</evidence>
<reference evidence="2" key="3">
    <citation type="submission" date="2015-04" db="UniProtKB">
        <authorList>
            <consortium name="EnsemblPlants"/>
        </authorList>
    </citation>
    <scope>IDENTIFICATION</scope>
    <source>
        <strain evidence="2">cv. Jemalong A17</strain>
    </source>
</reference>
<dbReference type="Proteomes" id="UP000002051">
    <property type="component" value="Chromosome 8"/>
</dbReference>
<dbReference type="EMBL" id="CM001224">
    <property type="protein sequence ID" value="AET01853.1"/>
    <property type="molecule type" value="Genomic_DNA"/>
</dbReference>
<dbReference type="PaxDb" id="3880-AET01853"/>
<name>G7L8D2_MEDTR</name>
<dbReference type="HOGENOM" id="CLU_2112549_0_0_1"/>
<keyword evidence="3" id="KW-1185">Reference proteome</keyword>
<proteinExistence type="predicted"/>